<evidence type="ECO:0000256" key="10">
    <source>
        <dbReference type="SAM" id="Phobius"/>
    </source>
</evidence>
<dbReference type="STRING" id="1280837.A0A316VM25"/>
<feature type="transmembrane region" description="Helical" evidence="10">
    <location>
        <begin position="35"/>
        <end position="53"/>
    </location>
</feature>
<dbReference type="InterPro" id="IPR036259">
    <property type="entry name" value="MFS_trans_sf"/>
</dbReference>
<dbReference type="GO" id="GO:0016020">
    <property type="term" value="C:membrane"/>
    <property type="evidence" value="ECO:0007669"/>
    <property type="project" value="UniProtKB-SubCell"/>
</dbReference>
<evidence type="ECO:0000256" key="5">
    <source>
        <dbReference type="ARBA" id="ARBA00022989"/>
    </source>
</evidence>
<dbReference type="Pfam" id="PF00083">
    <property type="entry name" value="Sugar_tr"/>
    <property type="match status" value="1"/>
</dbReference>
<feature type="transmembrane region" description="Helical" evidence="10">
    <location>
        <begin position="136"/>
        <end position="156"/>
    </location>
</feature>
<gene>
    <name evidence="12" type="ORF">FA14DRAFT_116934</name>
</gene>
<evidence type="ECO:0000256" key="6">
    <source>
        <dbReference type="ARBA" id="ARBA00023136"/>
    </source>
</evidence>
<dbReference type="NCBIfam" id="TIGR00879">
    <property type="entry name" value="SP"/>
    <property type="match status" value="1"/>
</dbReference>
<dbReference type="InterPro" id="IPR005829">
    <property type="entry name" value="Sugar_transporter_CS"/>
</dbReference>
<evidence type="ECO:0000313" key="13">
    <source>
        <dbReference type="Proteomes" id="UP000245771"/>
    </source>
</evidence>
<keyword evidence="4 10" id="KW-0812">Transmembrane</keyword>
<dbReference type="RefSeq" id="XP_025358889.1">
    <property type="nucleotide sequence ID" value="XM_025496203.1"/>
</dbReference>
<dbReference type="InterPro" id="IPR003663">
    <property type="entry name" value="Sugar/inositol_transpt"/>
</dbReference>
<dbReference type="EMBL" id="KZ819602">
    <property type="protein sequence ID" value="PWN38587.1"/>
    <property type="molecule type" value="Genomic_DNA"/>
</dbReference>
<feature type="transmembrane region" description="Helical" evidence="10">
    <location>
        <begin position="380"/>
        <end position="401"/>
    </location>
</feature>
<evidence type="ECO:0000256" key="8">
    <source>
        <dbReference type="RuleBase" id="RU003346"/>
    </source>
</evidence>
<dbReference type="SUPFAM" id="SSF103473">
    <property type="entry name" value="MFS general substrate transporter"/>
    <property type="match status" value="1"/>
</dbReference>
<dbReference type="PROSITE" id="PS50850">
    <property type="entry name" value="MFS"/>
    <property type="match status" value="1"/>
</dbReference>
<dbReference type="InterPro" id="IPR020846">
    <property type="entry name" value="MFS_dom"/>
</dbReference>
<evidence type="ECO:0000313" key="12">
    <source>
        <dbReference type="EMBL" id="PWN38587.1"/>
    </source>
</evidence>
<dbReference type="PROSITE" id="PS00217">
    <property type="entry name" value="SUGAR_TRANSPORT_2"/>
    <property type="match status" value="1"/>
</dbReference>
<protein>
    <submittedName>
        <fullName evidence="12">General substrate transporter</fullName>
    </submittedName>
</protein>
<feature type="transmembrane region" description="Helical" evidence="10">
    <location>
        <begin position="73"/>
        <end position="96"/>
    </location>
</feature>
<reference evidence="12 13" key="1">
    <citation type="journal article" date="2018" name="Mol. Biol. Evol.">
        <title>Broad Genomic Sampling Reveals a Smut Pathogenic Ancestry of the Fungal Clade Ustilaginomycotina.</title>
        <authorList>
            <person name="Kijpornyongpan T."/>
            <person name="Mondo S.J."/>
            <person name="Barry K."/>
            <person name="Sandor L."/>
            <person name="Lee J."/>
            <person name="Lipzen A."/>
            <person name="Pangilinan J."/>
            <person name="LaButti K."/>
            <person name="Hainaut M."/>
            <person name="Henrissat B."/>
            <person name="Grigoriev I.V."/>
            <person name="Spatafora J.W."/>
            <person name="Aime M.C."/>
        </authorList>
    </citation>
    <scope>NUCLEOTIDE SEQUENCE [LARGE SCALE GENOMIC DNA]</scope>
    <source>
        <strain evidence="12 13">MCA 3882</strain>
    </source>
</reference>
<evidence type="ECO:0000259" key="11">
    <source>
        <dbReference type="PROSITE" id="PS50850"/>
    </source>
</evidence>
<dbReference type="GeneID" id="37017984"/>
<sequence>MNAPIAHVDNELQRRRAALAGEPGVKGLMQNARTTAIAVFASMGGLVYGYNQGMFGQVLSMNSFSRAAGTDGISNATLAGLLTSILELGAWVGVLLNGYSADKLGRKLSVVVACAVFVIGVIVQACTSGGKYDTILGGRFITGLGVGSLSMIVPLYNAELAPAEIRGALVALQQLAITFGIMISYWITYGTNFIGGTGDSQSRAAWLVPITIQILPALILAIGIMFLPQSPRWLMDQGRDEECLQIIANLRRQSVDSPLVQLEYLELKAQKLFETRISQHDHPDLQDGSASSNFKLGLAGYKSLITNPSNFRRTMIATLTMTFQQWTGVNFILYYAPFIFKGLHLAGNTTSLLASGVVGVVMFLATIPAVMYLDKWGRKPTLIAGAIVMGACHFIVAGIIGQFNERWNSNMVSSSTNSAGWAAVVFIWIFAIGFGFSWGPTAWVVVAEVFPLGLRAKGVSIGASSNWLNNFAVAISTPKFVAAAPYGAYIFLGLMCVIASVWVYFVVPETKNKSLDELDAEFGDESGRSKMEAEMMLQAQRDVGLLSVADIEPSALHEKSGSSIDHHEEKEKIGTP</sequence>
<dbReference type="Proteomes" id="UP000245771">
    <property type="component" value="Unassembled WGS sequence"/>
</dbReference>
<comment type="catalytic activity">
    <reaction evidence="7">
        <text>myo-inositol(out) + H(+)(out) = myo-inositol(in) + H(+)(in)</text>
        <dbReference type="Rhea" id="RHEA:60364"/>
        <dbReference type="ChEBI" id="CHEBI:15378"/>
        <dbReference type="ChEBI" id="CHEBI:17268"/>
    </reaction>
</comment>
<dbReference type="PANTHER" id="PTHR48022:SF2">
    <property type="entry name" value="PLASTIDIC GLUCOSE TRANSPORTER 4"/>
    <property type="match status" value="1"/>
</dbReference>
<evidence type="ECO:0000256" key="2">
    <source>
        <dbReference type="ARBA" id="ARBA00010992"/>
    </source>
</evidence>
<dbReference type="InterPro" id="IPR005828">
    <property type="entry name" value="MFS_sugar_transport-like"/>
</dbReference>
<dbReference type="Gene3D" id="1.20.1250.20">
    <property type="entry name" value="MFS general substrate transporter like domains"/>
    <property type="match status" value="1"/>
</dbReference>
<proteinExistence type="inferred from homology"/>
<dbReference type="PROSITE" id="PS00216">
    <property type="entry name" value="SUGAR_TRANSPORT_1"/>
    <property type="match status" value="1"/>
</dbReference>
<dbReference type="InterPro" id="IPR050360">
    <property type="entry name" value="MFS_Sugar_Transporters"/>
</dbReference>
<dbReference type="GO" id="GO:0005351">
    <property type="term" value="F:carbohydrate:proton symporter activity"/>
    <property type="evidence" value="ECO:0007669"/>
    <property type="project" value="TreeGrafter"/>
</dbReference>
<dbReference type="InParanoid" id="A0A316VM25"/>
<feature type="transmembrane region" description="Helical" evidence="10">
    <location>
        <begin position="207"/>
        <end position="227"/>
    </location>
</feature>
<feature type="compositionally biased region" description="Basic and acidic residues" evidence="9">
    <location>
        <begin position="555"/>
        <end position="576"/>
    </location>
</feature>
<feature type="transmembrane region" description="Helical" evidence="10">
    <location>
        <begin position="352"/>
        <end position="373"/>
    </location>
</feature>
<comment type="similarity">
    <text evidence="2 8">Belongs to the major facilitator superfamily. Sugar transporter (TC 2.A.1.1) family.</text>
</comment>
<dbReference type="OrthoDB" id="8120565at2759"/>
<dbReference type="PRINTS" id="PR00171">
    <property type="entry name" value="SUGRTRNSPORT"/>
</dbReference>
<evidence type="ECO:0000256" key="4">
    <source>
        <dbReference type="ARBA" id="ARBA00022692"/>
    </source>
</evidence>
<comment type="subcellular location">
    <subcellularLocation>
        <location evidence="1">Membrane</location>
        <topology evidence="1">Multi-pass membrane protein</topology>
    </subcellularLocation>
</comment>
<evidence type="ECO:0000256" key="9">
    <source>
        <dbReference type="SAM" id="MobiDB-lite"/>
    </source>
</evidence>
<dbReference type="CDD" id="cd17356">
    <property type="entry name" value="MFS_HXT"/>
    <property type="match status" value="1"/>
</dbReference>
<dbReference type="PANTHER" id="PTHR48022">
    <property type="entry name" value="PLASTIDIC GLUCOSE TRANSPORTER 4"/>
    <property type="match status" value="1"/>
</dbReference>
<feature type="domain" description="Major facilitator superfamily (MFS) profile" evidence="11">
    <location>
        <begin position="37"/>
        <end position="511"/>
    </location>
</feature>
<keyword evidence="13" id="KW-1185">Reference proteome</keyword>
<feature type="transmembrane region" description="Helical" evidence="10">
    <location>
        <begin position="421"/>
        <end position="446"/>
    </location>
</feature>
<keyword evidence="3 8" id="KW-0813">Transport</keyword>
<keyword evidence="5 10" id="KW-1133">Transmembrane helix</keyword>
<feature type="region of interest" description="Disordered" evidence="9">
    <location>
        <begin position="554"/>
        <end position="576"/>
    </location>
</feature>
<feature type="transmembrane region" description="Helical" evidence="10">
    <location>
        <begin position="168"/>
        <end position="187"/>
    </location>
</feature>
<organism evidence="12 13">
    <name type="scientific">Meira miltonrushii</name>
    <dbReference type="NCBI Taxonomy" id="1280837"/>
    <lineage>
        <taxon>Eukaryota</taxon>
        <taxon>Fungi</taxon>
        <taxon>Dikarya</taxon>
        <taxon>Basidiomycota</taxon>
        <taxon>Ustilaginomycotina</taxon>
        <taxon>Exobasidiomycetes</taxon>
        <taxon>Exobasidiales</taxon>
        <taxon>Brachybasidiaceae</taxon>
        <taxon>Meira</taxon>
    </lineage>
</organism>
<keyword evidence="6 10" id="KW-0472">Membrane</keyword>
<feature type="transmembrane region" description="Helical" evidence="10">
    <location>
        <begin position="108"/>
        <end position="130"/>
    </location>
</feature>
<evidence type="ECO:0000256" key="1">
    <source>
        <dbReference type="ARBA" id="ARBA00004141"/>
    </source>
</evidence>
<accession>A0A316VM25</accession>
<feature type="transmembrane region" description="Helical" evidence="10">
    <location>
        <begin position="488"/>
        <end position="507"/>
    </location>
</feature>
<dbReference type="FunFam" id="1.20.1250.20:FF:000026">
    <property type="entry name" value="MFS quinate transporter QutD"/>
    <property type="match status" value="1"/>
</dbReference>
<name>A0A316VM25_9BASI</name>
<evidence type="ECO:0000256" key="3">
    <source>
        <dbReference type="ARBA" id="ARBA00022448"/>
    </source>
</evidence>
<evidence type="ECO:0000256" key="7">
    <source>
        <dbReference type="ARBA" id="ARBA00049119"/>
    </source>
</evidence>
<dbReference type="AlphaFoldDB" id="A0A316VM25"/>